<gene>
    <name evidence="6" type="ORF">PG994_000800</name>
</gene>
<accession>A0ABR1X780</accession>
<evidence type="ECO:0000313" key="7">
    <source>
        <dbReference type="Proteomes" id="UP001480595"/>
    </source>
</evidence>
<reference evidence="6 7" key="1">
    <citation type="submission" date="2023-01" db="EMBL/GenBank/DDBJ databases">
        <title>Analysis of 21 Apiospora genomes using comparative genomics revels a genus with tremendous synthesis potential of carbohydrate active enzymes and secondary metabolites.</title>
        <authorList>
            <person name="Sorensen T."/>
        </authorList>
    </citation>
    <scope>NUCLEOTIDE SEQUENCE [LARGE SCALE GENOMIC DNA]</scope>
    <source>
        <strain evidence="6 7">CBS 135458</strain>
    </source>
</reference>
<evidence type="ECO:0000256" key="5">
    <source>
        <dbReference type="SAM" id="MobiDB-lite"/>
    </source>
</evidence>
<dbReference type="PANTHER" id="PTHR12400:SF103">
    <property type="entry name" value="INOSITOL POLYPHOSPHATE MULTIKINASE"/>
    <property type="match status" value="1"/>
</dbReference>
<evidence type="ECO:0000256" key="2">
    <source>
        <dbReference type="ARBA" id="ARBA00022679"/>
    </source>
</evidence>
<dbReference type="RefSeq" id="XP_066722841.1">
    <property type="nucleotide sequence ID" value="XM_066852209.1"/>
</dbReference>
<dbReference type="EC" id="2.7.-.-" evidence="4"/>
<keyword evidence="2 4" id="KW-0808">Transferase</keyword>
<evidence type="ECO:0000256" key="1">
    <source>
        <dbReference type="ARBA" id="ARBA00007374"/>
    </source>
</evidence>
<sequence>MGVANNMSAGSPKKLATSATFPPAKRGKSRERDMPKQSDLVDYNYAVAGHAGTLCDADGELFIKPCTAPEINFYESAHALHPDFAEWMPLYLGSLALTENTTDEMIHAAIPGIVEQADIPTPIKEEIQSHLHLDERHIPQALLQRSATMGAAPLVVPTSDEKPSWVPNKSRKITTDRAVVLENASFGYKKPNIMDAKLGLRLWADDAPAEKQARFDEIANETTHKHNGFRVAGMRVYKGSEDAADLDEEGYRIYDKWWGRKTVNDGNLLSSLKQFIFNRAAGIDEELGKIVAGAFATDLRRVQEVLEAHESRMYSASLLFVFEGDGAALRAAIEETSASAQASINAGIRVDSGIGMDEVNGSSNSNKMYVSLDEADGGESGGDDESGSDDSEDYSSMPQIYSLKLIDFAHAKWVPGQGPDENILLGVRSLVKLFEDMSQ</sequence>
<dbReference type="PANTHER" id="PTHR12400">
    <property type="entry name" value="INOSITOL POLYPHOSPHATE KINASE"/>
    <property type="match status" value="1"/>
</dbReference>
<evidence type="ECO:0000256" key="3">
    <source>
        <dbReference type="ARBA" id="ARBA00022777"/>
    </source>
</evidence>
<dbReference type="SUPFAM" id="SSF56104">
    <property type="entry name" value="SAICAR synthase-like"/>
    <property type="match status" value="1"/>
</dbReference>
<dbReference type="Pfam" id="PF03770">
    <property type="entry name" value="IPK"/>
    <property type="match status" value="1"/>
</dbReference>
<evidence type="ECO:0000256" key="4">
    <source>
        <dbReference type="RuleBase" id="RU363090"/>
    </source>
</evidence>
<organism evidence="6 7">
    <name type="scientific">Apiospora phragmitis</name>
    <dbReference type="NCBI Taxonomy" id="2905665"/>
    <lineage>
        <taxon>Eukaryota</taxon>
        <taxon>Fungi</taxon>
        <taxon>Dikarya</taxon>
        <taxon>Ascomycota</taxon>
        <taxon>Pezizomycotina</taxon>
        <taxon>Sordariomycetes</taxon>
        <taxon>Xylariomycetidae</taxon>
        <taxon>Amphisphaeriales</taxon>
        <taxon>Apiosporaceae</taxon>
        <taxon>Apiospora</taxon>
    </lineage>
</organism>
<dbReference type="GeneID" id="92085272"/>
<comment type="caution">
    <text evidence="6">The sequence shown here is derived from an EMBL/GenBank/DDBJ whole genome shotgun (WGS) entry which is preliminary data.</text>
</comment>
<dbReference type="Gene3D" id="3.30.470.160">
    <property type="entry name" value="Inositol polyphosphate kinase"/>
    <property type="match status" value="1"/>
</dbReference>
<proteinExistence type="inferred from homology"/>
<dbReference type="InterPro" id="IPR005522">
    <property type="entry name" value="IPK"/>
</dbReference>
<feature type="compositionally biased region" description="Acidic residues" evidence="5">
    <location>
        <begin position="373"/>
        <end position="393"/>
    </location>
</feature>
<keyword evidence="7" id="KW-1185">Reference proteome</keyword>
<feature type="region of interest" description="Disordered" evidence="5">
    <location>
        <begin position="1"/>
        <end position="35"/>
    </location>
</feature>
<comment type="similarity">
    <text evidence="1 4">Belongs to the inositol phosphokinase (IPK) family.</text>
</comment>
<evidence type="ECO:0000313" key="6">
    <source>
        <dbReference type="EMBL" id="KAK8091295.1"/>
    </source>
</evidence>
<dbReference type="EMBL" id="JAQQWL010000001">
    <property type="protein sequence ID" value="KAK8091295.1"/>
    <property type="molecule type" value="Genomic_DNA"/>
</dbReference>
<protein>
    <recommendedName>
        <fullName evidence="4">Kinase</fullName>
        <ecNumber evidence="4">2.7.-.-</ecNumber>
    </recommendedName>
</protein>
<feature type="region of interest" description="Disordered" evidence="5">
    <location>
        <begin position="365"/>
        <end position="394"/>
    </location>
</feature>
<keyword evidence="3 4" id="KW-0418">Kinase</keyword>
<dbReference type="Proteomes" id="UP001480595">
    <property type="component" value="Unassembled WGS sequence"/>
</dbReference>
<dbReference type="InterPro" id="IPR038286">
    <property type="entry name" value="IPK_sf"/>
</dbReference>
<name>A0ABR1X780_9PEZI</name>